<evidence type="ECO:0000313" key="3">
    <source>
        <dbReference type="Proteomes" id="UP001183629"/>
    </source>
</evidence>
<comment type="caution">
    <text evidence="2">The sequence shown here is derived from an EMBL/GenBank/DDBJ whole genome shotgun (WGS) entry which is preliminary data.</text>
</comment>
<dbReference type="RefSeq" id="WP_310424564.1">
    <property type="nucleotide sequence ID" value="NZ_JAVDYC010000001.1"/>
</dbReference>
<proteinExistence type="predicted"/>
<evidence type="ECO:0000313" key="2">
    <source>
        <dbReference type="EMBL" id="MDR7327334.1"/>
    </source>
</evidence>
<feature type="region of interest" description="Disordered" evidence="1">
    <location>
        <begin position="1"/>
        <end position="24"/>
    </location>
</feature>
<dbReference type="AlphaFoldDB" id="A0AAE3ZWG1"/>
<gene>
    <name evidence="2" type="ORF">J2S44_007584</name>
</gene>
<keyword evidence="3" id="KW-1185">Reference proteome</keyword>
<feature type="compositionally biased region" description="Basic residues" evidence="1">
    <location>
        <begin position="7"/>
        <end position="19"/>
    </location>
</feature>
<dbReference type="EMBL" id="JAVDYC010000001">
    <property type="protein sequence ID" value="MDR7327334.1"/>
    <property type="molecule type" value="Genomic_DNA"/>
</dbReference>
<reference evidence="2 3" key="1">
    <citation type="submission" date="2023-07" db="EMBL/GenBank/DDBJ databases">
        <title>Sequencing the genomes of 1000 actinobacteria strains.</title>
        <authorList>
            <person name="Klenk H.-P."/>
        </authorList>
    </citation>
    <scope>NUCLEOTIDE SEQUENCE [LARGE SCALE GENOMIC DNA]</scope>
    <source>
        <strain evidence="2 3">DSM 44711</strain>
    </source>
</reference>
<sequence>MAQPIRTSHRPRSKGRPLRLSHPPTTARRLLGGASLTTTAVLATVLATAAPALAWTSYIGSNSGGANVRTCASTGCPPISSGAYLYNGQGVDMLCWTDNQWVSPPNSDYSSNRWFLVNSPVGTGYVHSSLVEGQRSVGRC</sequence>
<organism evidence="2 3">
    <name type="scientific">Catenuloplanes niger</name>
    <dbReference type="NCBI Taxonomy" id="587534"/>
    <lineage>
        <taxon>Bacteria</taxon>
        <taxon>Bacillati</taxon>
        <taxon>Actinomycetota</taxon>
        <taxon>Actinomycetes</taxon>
        <taxon>Micromonosporales</taxon>
        <taxon>Micromonosporaceae</taxon>
        <taxon>Catenuloplanes</taxon>
    </lineage>
</organism>
<name>A0AAE3ZWG1_9ACTN</name>
<evidence type="ECO:0000256" key="1">
    <source>
        <dbReference type="SAM" id="MobiDB-lite"/>
    </source>
</evidence>
<protein>
    <submittedName>
        <fullName evidence="2">Uncharacterized protein YraI</fullName>
    </submittedName>
</protein>
<accession>A0AAE3ZWG1</accession>
<dbReference type="Proteomes" id="UP001183629">
    <property type="component" value="Unassembled WGS sequence"/>
</dbReference>